<dbReference type="OrthoDB" id="19714at2759"/>
<evidence type="ECO:0000313" key="7">
    <source>
        <dbReference type="Proteomes" id="UP000800036"/>
    </source>
</evidence>
<dbReference type="PANTHER" id="PTHR21399:SF0">
    <property type="entry name" value="METHYLOSOME SUBUNIT PICLN"/>
    <property type="match status" value="1"/>
</dbReference>
<organism evidence="6 7">
    <name type="scientific">Bimuria novae-zelandiae CBS 107.79</name>
    <dbReference type="NCBI Taxonomy" id="1447943"/>
    <lineage>
        <taxon>Eukaryota</taxon>
        <taxon>Fungi</taxon>
        <taxon>Dikarya</taxon>
        <taxon>Ascomycota</taxon>
        <taxon>Pezizomycotina</taxon>
        <taxon>Dothideomycetes</taxon>
        <taxon>Pleosporomycetidae</taxon>
        <taxon>Pleosporales</taxon>
        <taxon>Massarineae</taxon>
        <taxon>Didymosphaeriaceae</taxon>
        <taxon>Bimuria</taxon>
    </lineage>
</organism>
<dbReference type="GO" id="GO:0045292">
    <property type="term" value="P:mRNA cis splicing, via spliceosome"/>
    <property type="evidence" value="ECO:0007669"/>
    <property type="project" value="TreeGrafter"/>
</dbReference>
<dbReference type="AlphaFoldDB" id="A0A6A5UR90"/>
<evidence type="ECO:0000256" key="1">
    <source>
        <dbReference type="ARBA" id="ARBA00004123"/>
    </source>
</evidence>
<dbReference type="EMBL" id="ML976732">
    <property type="protein sequence ID" value="KAF1967471.1"/>
    <property type="molecule type" value="Genomic_DNA"/>
</dbReference>
<gene>
    <name evidence="6" type="ORF">BU23DRAFT_516338</name>
</gene>
<protein>
    <recommendedName>
        <fullName evidence="8">Benzoylformate decarboxylase</fullName>
    </recommendedName>
</protein>
<feature type="region of interest" description="Disordered" evidence="5">
    <location>
        <begin position="1"/>
        <end position="28"/>
    </location>
</feature>
<feature type="non-terminal residue" evidence="6">
    <location>
        <position position="257"/>
    </location>
</feature>
<dbReference type="Pfam" id="PF03517">
    <property type="entry name" value="Voldacs"/>
    <property type="match status" value="1"/>
</dbReference>
<proteinExistence type="predicted"/>
<dbReference type="InterPro" id="IPR039924">
    <property type="entry name" value="ICln/Lot5/Saf5"/>
</dbReference>
<feature type="region of interest" description="Disordered" evidence="5">
    <location>
        <begin position="219"/>
        <end position="257"/>
    </location>
</feature>
<evidence type="ECO:0000256" key="5">
    <source>
        <dbReference type="SAM" id="MobiDB-lite"/>
    </source>
</evidence>
<sequence length="257" mass="28320">MNSAPTIRQSMAPPTDADFTPLQEHQEQTPSTFYGAKPVLYSHHTGLTLIASKTKLRSEPLFEGLHTELEGADEGDVLVRDIEVWVSSEHFTVFQMTPAKVGVHIPYPKIALHGLCQSKGVDALLMNVYLNDPETVNSAEDIDVLEMVLLPPQFDRQDPQTACIKEIFQALNTCADMHPDMYDDEGQEPDFSAPGASGWITAENMDEYVDEEGNFVGTVIGEELGPGAGTVREREEEGEEGEGVNGVNGHEEKYQRT</sequence>
<dbReference type="PANTHER" id="PTHR21399">
    <property type="entry name" value="CHLORIDE CONDUCTANCE REGULATORY PROTEIN ICLN"/>
    <property type="match status" value="1"/>
</dbReference>
<dbReference type="Proteomes" id="UP000800036">
    <property type="component" value="Unassembled WGS sequence"/>
</dbReference>
<comment type="subcellular location">
    <subcellularLocation>
        <location evidence="2">Cytoplasm</location>
    </subcellularLocation>
    <subcellularLocation>
        <location evidence="1">Nucleus</location>
    </subcellularLocation>
</comment>
<evidence type="ECO:0008006" key="8">
    <source>
        <dbReference type="Google" id="ProtNLM"/>
    </source>
</evidence>
<dbReference type="GO" id="GO:0005829">
    <property type="term" value="C:cytosol"/>
    <property type="evidence" value="ECO:0007669"/>
    <property type="project" value="TreeGrafter"/>
</dbReference>
<reference evidence="6" key="1">
    <citation type="journal article" date="2020" name="Stud. Mycol.">
        <title>101 Dothideomycetes genomes: a test case for predicting lifestyles and emergence of pathogens.</title>
        <authorList>
            <person name="Haridas S."/>
            <person name="Albert R."/>
            <person name="Binder M."/>
            <person name="Bloem J."/>
            <person name="Labutti K."/>
            <person name="Salamov A."/>
            <person name="Andreopoulos B."/>
            <person name="Baker S."/>
            <person name="Barry K."/>
            <person name="Bills G."/>
            <person name="Bluhm B."/>
            <person name="Cannon C."/>
            <person name="Castanera R."/>
            <person name="Culley D."/>
            <person name="Daum C."/>
            <person name="Ezra D."/>
            <person name="Gonzalez J."/>
            <person name="Henrissat B."/>
            <person name="Kuo A."/>
            <person name="Liang C."/>
            <person name="Lipzen A."/>
            <person name="Lutzoni F."/>
            <person name="Magnuson J."/>
            <person name="Mondo S."/>
            <person name="Nolan M."/>
            <person name="Ohm R."/>
            <person name="Pangilinan J."/>
            <person name="Park H.-J."/>
            <person name="Ramirez L."/>
            <person name="Alfaro M."/>
            <person name="Sun H."/>
            <person name="Tritt A."/>
            <person name="Yoshinaga Y."/>
            <person name="Zwiers L.-H."/>
            <person name="Turgeon B."/>
            <person name="Goodwin S."/>
            <person name="Spatafora J."/>
            <person name="Crous P."/>
            <person name="Grigoriev I."/>
        </authorList>
    </citation>
    <scope>NUCLEOTIDE SEQUENCE</scope>
    <source>
        <strain evidence="6">CBS 107.79</strain>
    </source>
</reference>
<accession>A0A6A5UR90</accession>
<dbReference type="GO" id="GO:0034715">
    <property type="term" value="C:pICln-Sm protein complex"/>
    <property type="evidence" value="ECO:0007669"/>
    <property type="project" value="TreeGrafter"/>
</dbReference>
<keyword evidence="7" id="KW-1185">Reference proteome</keyword>
<keyword evidence="4" id="KW-0539">Nucleus</keyword>
<evidence type="ECO:0000256" key="3">
    <source>
        <dbReference type="ARBA" id="ARBA00022490"/>
    </source>
</evidence>
<dbReference type="GO" id="GO:0000387">
    <property type="term" value="P:spliceosomal snRNP assembly"/>
    <property type="evidence" value="ECO:0007669"/>
    <property type="project" value="TreeGrafter"/>
</dbReference>
<dbReference type="Gene3D" id="2.30.29.30">
    <property type="entry name" value="Pleckstrin-homology domain (PH domain)/Phosphotyrosine-binding domain (PTB)"/>
    <property type="match status" value="1"/>
</dbReference>
<dbReference type="InterPro" id="IPR011993">
    <property type="entry name" value="PH-like_dom_sf"/>
</dbReference>
<evidence type="ECO:0000256" key="4">
    <source>
        <dbReference type="ARBA" id="ARBA00023242"/>
    </source>
</evidence>
<evidence type="ECO:0000256" key="2">
    <source>
        <dbReference type="ARBA" id="ARBA00004496"/>
    </source>
</evidence>
<dbReference type="GO" id="GO:0005681">
    <property type="term" value="C:spliceosomal complex"/>
    <property type="evidence" value="ECO:0007669"/>
    <property type="project" value="TreeGrafter"/>
</dbReference>
<name>A0A6A5UR90_9PLEO</name>
<evidence type="ECO:0000313" key="6">
    <source>
        <dbReference type="EMBL" id="KAF1967471.1"/>
    </source>
</evidence>
<keyword evidence="3" id="KW-0963">Cytoplasm</keyword>